<dbReference type="CDD" id="cd00038">
    <property type="entry name" value="CAP_ED"/>
    <property type="match status" value="1"/>
</dbReference>
<dbReference type="Pfam" id="PF13545">
    <property type="entry name" value="HTH_Crp_2"/>
    <property type="match status" value="1"/>
</dbReference>
<dbReference type="EMBL" id="JAJHJB010000004">
    <property type="protein sequence ID" value="MCC5464691.1"/>
    <property type="molecule type" value="Genomic_DNA"/>
</dbReference>
<dbReference type="SMART" id="SM00100">
    <property type="entry name" value="cNMP"/>
    <property type="match status" value="1"/>
</dbReference>
<evidence type="ECO:0000256" key="2">
    <source>
        <dbReference type="ARBA" id="ARBA00023125"/>
    </source>
</evidence>
<organism evidence="6 7">
    <name type="scientific">Pelosinus baikalensis</name>
    <dbReference type="NCBI Taxonomy" id="2892015"/>
    <lineage>
        <taxon>Bacteria</taxon>
        <taxon>Bacillati</taxon>
        <taxon>Bacillota</taxon>
        <taxon>Negativicutes</taxon>
        <taxon>Selenomonadales</taxon>
        <taxon>Sporomusaceae</taxon>
        <taxon>Pelosinus</taxon>
    </lineage>
</organism>
<feature type="domain" description="HTH crp-type" evidence="5">
    <location>
        <begin position="155"/>
        <end position="223"/>
    </location>
</feature>
<evidence type="ECO:0000259" key="5">
    <source>
        <dbReference type="PROSITE" id="PS51063"/>
    </source>
</evidence>
<dbReference type="PANTHER" id="PTHR24567:SF58">
    <property type="entry name" value="CYCLIC AMP-BINDING REGULATORY PROTEIN"/>
    <property type="match status" value="1"/>
</dbReference>
<dbReference type="InterPro" id="IPR018490">
    <property type="entry name" value="cNMP-bd_dom_sf"/>
</dbReference>
<evidence type="ECO:0000256" key="3">
    <source>
        <dbReference type="ARBA" id="ARBA00023163"/>
    </source>
</evidence>
<dbReference type="SMART" id="SM00419">
    <property type="entry name" value="HTH_CRP"/>
    <property type="match status" value="1"/>
</dbReference>
<sequence>MDANIVKILVSSPIFHDISPSQLDIMLDCLNPKINTYNKNSYIAVQGEPYTGLGILLLGEAAIIKESASGSRVIMTVIGPGDLFGEMIAFSPRKHWPASVFAQGTCSVMFLPPEKIIGECTQVCGGYKQLIKNMLVLLSTKALMLNQRVEYLAIKGMREKISIYLLEQYKINQKNTFVLPLKRNELADFLSVSRTALSRELGRMRDEGIIEFYRTSVKINNLAMLRRGAE</sequence>
<proteinExistence type="predicted"/>
<evidence type="ECO:0000256" key="1">
    <source>
        <dbReference type="ARBA" id="ARBA00023015"/>
    </source>
</evidence>
<keyword evidence="1" id="KW-0805">Transcription regulation</keyword>
<evidence type="ECO:0000313" key="7">
    <source>
        <dbReference type="Proteomes" id="UP001165492"/>
    </source>
</evidence>
<dbReference type="SUPFAM" id="SSF51206">
    <property type="entry name" value="cAMP-binding domain-like"/>
    <property type="match status" value="1"/>
</dbReference>
<dbReference type="PANTHER" id="PTHR24567">
    <property type="entry name" value="CRP FAMILY TRANSCRIPTIONAL REGULATORY PROTEIN"/>
    <property type="match status" value="1"/>
</dbReference>
<keyword evidence="7" id="KW-1185">Reference proteome</keyword>
<dbReference type="RefSeq" id="WP_229534114.1">
    <property type="nucleotide sequence ID" value="NZ_JAJHJB010000004.1"/>
</dbReference>
<dbReference type="SUPFAM" id="SSF46785">
    <property type="entry name" value="Winged helix' DNA-binding domain"/>
    <property type="match status" value="1"/>
</dbReference>
<keyword evidence="2" id="KW-0238">DNA-binding</keyword>
<feature type="domain" description="Cyclic nucleotide-binding" evidence="4">
    <location>
        <begin position="14"/>
        <end position="111"/>
    </location>
</feature>
<dbReference type="InterPro" id="IPR000595">
    <property type="entry name" value="cNMP-bd_dom"/>
</dbReference>
<protein>
    <submittedName>
        <fullName evidence="6">Crp/Fnr family transcriptional regulator</fullName>
    </submittedName>
</protein>
<name>A0ABS8HNF3_9FIRM</name>
<keyword evidence="3" id="KW-0804">Transcription</keyword>
<comment type="caution">
    <text evidence="6">The sequence shown here is derived from an EMBL/GenBank/DDBJ whole genome shotgun (WGS) entry which is preliminary data.</text>
</comment>
<dbReference type="PROSITE" id="PS50042">
    <property type="entry name" value="CNMP_BINDING_3"/>
    <property type="match status" value="1"/>
</dbReference>
<dbReference type="InterPro" id="IPR014710">
    <property type="entry name" value="RmlC-like_jellyroll"/>
</dbReference>
<gene>
    <name evidence="6" type="ORF">LMF89_04830</name>
</gene>
<dbReference type="Gene3D" id="2.60.120.10">
    <property type="entry name" value="Jelly Rolls"/>
    <property type="match status" value="1"/>
</dbReference>
<evidence type="ECO:0000259" key="4">
    <source>
        <dbReference type="PROSITE" id="PS50042"/>
    </source>
</evidence>
<reference evidence="6" key="1">
    <citation type="submission" date="2021-11" db="EMBL/GenBank/DDBJ databases">
        <title>Description of a new species Pelosinus isolated from the bottom sediments of Lake Baikal.</title>
        <authorList>
            <person name="Zakharyuk A."/>
        </authorList>
    </citation>
    <scope>NUCLEOTIDE SEQUENCE</scope>
    <source>
        <strain evidence="6">Bkl1</strain>
    </source>
</reference>
<dbReference type="Proteomes" id="UP001165492">
    <property type="component" value="Unassembled WGS sequence"/>
</dbReference>
<accession>A0ABS8HNF3</accession>
<dbReference type="PROSITE" id="PS51063">
    <property type="entry name" value="HTH_CRP_2"/>
    <property type="match status" value="1"/>
</dbReference>
<evidence type="ECO:0000313" key="6">
    <source>
        <dbReference type="EMBL" id="MCC5464691.1"/>
    </source>
</evidence>
<dbReference type="InterPro" id="IPR012318">
    <property type="entry name" value="HTH_CRP"/>
</dbReference>
<dbReference type="Pfam" id="PF00027">
    <property type="entry name" value="cNMP_binding"/>
    <property type="match status" value="1"/>
</dbReference>
<dbReference type="InterPro" id="IPR036390">
    <property type="entry name" value="WH_DNA-bd_sf"/>
</dbReference>
<dbReference type="InterPro" id="IPR050397">
    <property type="entry name" value="Env_Response_Regulators"/>
</dbReference>